<reference evidence="1 2" key="2">
    <citation type="journal article" date="2010" name="Stand. Genomic Sci.">
        <title>Complete genome sequence of Kribbella flavida type strain (IFO 14399).</title>
        <authorList>
            <person name="Pukall R."/>
            <person name="Lapidus A."/>
            <person name="Glavina Del Rio T."/>
            <person name="Copeland A."/>
            <person name="Tice H."/>
            <person name="Cheng J.-F."/>
            <person name="Lucas S."/>
            <person name="Chen F."/>
            <person name="Nolan M."/>
            <person name="LaButti K."/>
            <person name="Pati A."/>
            <person name="Ivanova N."/>
            <person name="Mavrommatis K."/>
            <person name="Mikhailova N."/>
            <person name="Pitluck S."/>
            <person name="Bruce D."/>
            <person name="Goodwin L."/>
            <person name="Land M."/>
            <person name="Hauser L."/>
            <person name="Chang Y.-J."/>
            <person name="Jeffries C.D."/>
            <person name="Chen A."/>
            <person name="Palaniappan K."/>
            <person name="Chain P."/>
            <person name="Rohde M."/>
            <person name="Goeker M."/>
            <person name="Bristow J."/>
            <person name="Eisen J.A."/>
            <person name="Markowitz V."/>
            <person name="Hugenholtz P."/>
            <person name="Kyrpides N.C."/>
            <person name="Klenk H.-P."/>
            <person name="Brettin T."/>
        </authorList>
    </citation>
    <scope>NUCLEOTIDE SEQUENCE [LARGE SCALE GENOMIC DNA]</scope>
    <source>
        <strain evidence="2">DSM 17836 / JCM 10339 / NBRC 14399</strain>
    </source>
</reference>
<organism evidence="1 2">
    <name type="scientific">Kribbella flavida (strain DSM 17836 / JCM 10339 / NBRC 14399)</name>
    <dbReference type="NCBI Taxonomy" id="479435"/>
    <lineage>
        <taxon>Bacteria</taxon>
        <taxon>Bacillati</taxon>
        <taxon>Actinomycetota</taxon>
        <taxon>Actinomycetes</taxon>
        <taxon>Propionibacteriales</taxon>
        <taxon>Kribbellaceae</taxon>
        <taxon>Kribbella</taxon>
    </lineage>
</organism>
<dbReference type="GO" id="GO:0016740">
    <property type="term" value="F:transferase activity"/>
    <property type="evidence" value="ECO:0007669"/>
    <property type="project" value="UniProtKB-KW"/>
</dbReference>
<dbReference type="InterPro" id="IPR011009">
    <property type="entry name" value="Kinase-like_dom_sf"/>
</dbReference>
<proteinExistence type="predicted"/>
<dbReference type="eggNOG" id="COG0510">
    <property type="taxonomic scope" value="Bacteria"/>
</dbReference>
<dbReference type="OrthoDB" id="2570531at2"/>
<dbReference type="SUPFAM" id="SSF56112">
    <property type="entry name" value="Protein kinase-like (PK-like)"/>
    <property type="match status" value="1"/>
</dbReference>
<evidence type="ECO:0000313" key="1">
    <source>
        <dbReference type="EMBL" id="ADB31461.1"/>
    </source>
</evidence>
<dbReference type="Proteomes" id="UP000007967">
    <property type="component" value="Chromosome"/>
</dbReference>
<gene>
    <name evidence="1" type="ordered locus">Kfla_2387</name>
</gene>
<dbReference type="Gene3D" id="3.30.200.20">
    <property type="entry name" value="Phosphorylase Kinase, domain 1"/>
    <property type="match status" value="1"/>
</dbReference>
<keyword evidence="2" id="KW-1185">Reference proteome</keyword>
<dbReference type="STRING" id="479435.Kfla_2387"/>
<accession>D2PUZ5</accession>
<dbReference type="AlphaFoldDB" id="D2PUZ5"/>
<evidence type="ECO:0000313" key="2">
    <source>
        <dbReference type="Proteomes" id="UP000007967"/>
    </source>
</evidence>
<dbReference type="Gene3D" id="3.90.1200.10">
    <property type="match status" value="1"/>
</dbReference>
<name>D2PUZ5_KRIFD</name>
<dbReference type="HOGENOM" id="CLU_077925_0_0_11"/>
<dbReference type="RefSeq" id="WP_012920017.1">
    <property type="nucleotide sequence ID" value="NC_013729.1"/>
</dbReference>
<keyword evidence="1" id="KW-0808">Transferase</keyword>
<sequence>MAHAVGVRLPYEKVPPAVRGWVERVLGSQVVSATTQQGGFSPGVAARLVTASGRRAFVKAVGAELNPDTPQLFRNEIAAMTAITPLPHAPVVYDTYDDGRWVALLLEDIDGYLPPHPWRPADVDRVLGALAQLSDALDPSPWPEAPVAAVRSEAFLSRWDLVIADGLAVPDWVAGREAELAALARTGVAALAEGKALSHWDLRADNILVTEQRVVFVDWAHAALAPRWADTVILYADMYDSVALPELPDDLGITGFIAAIAGGQWWGSAQPAPPGLPTARLAASERPHPSRLAPRPTRLMQRSALPGVFWV</sequence>
<protein>
    <submittedName>
        <fullName evidence="1">Aminoglycoside phosphotransferase</fullName>
    </submittedName>
</protein>
<dbReference type="EMBL" id="CP001736">
    <property type="protein sequence ID" value="ADB31461.1"/>
    <property type="molecule type" value="Genomic_DNA"/>
</dbReference>
<reference evidence="2" key="1">
    <citation type="submission" date="2009-09" db="EMBL/GenBank/DDBJ databases">
        <title>The complete genome of Kribbella flavida DSM 17836.</title>
        <authorList>
            <consortium name="US DOE Joint Genome Institute (JGI-PGF)"/>
            <person name="Lucas S."/>
            <person name="Copeland A."/>
            <person name="Lapidus A."/>
            <person name="Glavina del Rio T."/>
            <person name="Dalin E."/>
            <person name="Tice H."/>
            <person name="Bruce D."/>
            <person name="Goodwin L."/>
            <person name="Pitluck S."/>
            <person name="Kyrpides N."/>
            <person name="Mavromatis K."/>
            <person name="Ivanova N."/>
            <person name="Saunders E."/>
            <person name="Brettin T."/>
            <person name="Detter J.C."/>
            <person name="Han C."/>
            <person name="Larimer F."/>
            <person name="Land M."/>
            <person name="Hauser L."/>
            <person name="Markowitz V."/>
            <person name="Cheng J.-F."/>
            <person name="Hugenholtz P."/>
            <person name="Woyke T."/>
            <person name="Wu D."/>
            <person name="Pukall R."/>
            <person name="Klenk H.-P."/>
            <person name="Eisen J.A."/>
        </authorList>
    </citation>
    <scope>NUCLEOTIDE SEQUENCE [LARGE SCALE GENOMIC DNA]</scope>
    <source>
        <strain evidence="2">DSM 17836 / JCM 10339 / NBRC 14399</strain>
    </source>
</reference>
<dbReference type="KEGG" id="kfl:Kfla_2387"/>